<keyword evidence="2" id="KW-1185">Reference proteome</keyword>
<dbReference type="CDD" id="cd22157">
    <property type="entry name" value="F-box_AtFBW1-like"/>
    <property type="match status" value="1"/>
</dbReference>
<dbReference type="InParanoid" id="A0A2I4H4K1"/>
<dbReference type="Gene3D" id="1.20.1280.50">
    <property type="match status" value="1"/>
</dbReference>
<accession>A0A2I4H4K1</accession>
<proteinExistence type="predicted"/>
<dbReference type="InterPro" id="IPR013187">
    <property type="entry name" value="F-box-assoc_dom_typ3"/>
</dbReference>
<evidence type="ECO:0000313" key="2">
    <source>
        <dbReference type="Proteomes" id="UP000235220"/>
    </source>
</evidence>
<dbReference type="AlphaFoldDB" id="A0A2I4H4K1"/>
<sequence>MKEAMSRKFLPEEVVVEILLRLPVKSLVRFRCVSKRWLSLISDPRFAKSQFKRAADHIQRLLFPTPFGLGSLEVDAPFGDSSSVRELFVPFMEPGFRLNLLGSCEGLVFASHYDLEDFYIWNPSTGEHRKLPDPGISPHPDNEYMYGFGYDSSADDYKVIVIVTFPPAASLSRICRQDSLPKE</sequence>
<dbReference type="SMART" id="SM00256">
    <property type="entry name" value="FBOX"/>
    <property type="match status" value="1"/>
</dbReference>
<dbReference type="PROSITE" id="PS50181">
    <property type="entry name" value="FBOX"/>
    <property type="match status" value="1"/>
</dbReference>
<dbReference type="Pfam" id="PF08268">
    <property type="entry name" value="FBA_3"/>
    <property type="match status" value="1"/>
</dbReference>
<dbReference type="PANTHER" id="PTHR31672">
    <property type="entry name" value="BNACNNG10540D PROTEIN"/>
    <property type="match status" value="1"/>
</dbReference>
<evidence type="ECO:0000259" key="1">
    <source>
        <dbReference type="PROSITE" id="PS50181"/>
    </source>
</evidence>
<dbReference type="PANTHER" id="PTHR31672:SF13">
    <property type="entry name" value="F-BOX PROTEIN CPR30-LIKE"/>
    <property type="match status" value="1"/>
</dbReference>
<organism evidence="2 3">
    <name type="scientific">Juglans regia</name>
    <name type="common">English walnut</name>
    <dbReference type="NCBI Taxonomy" id="51240"/>
    <lineage>
        <taxon>Eukaryota</taxon>
        <taxon>Viridiplantae</taxon>
        <taxon>Streptophyta</taxon>
        <taxon>Embryophyta</taxon>
        <taxon>Tracheophyta</taxon>
        <taxon>Spermatophyta</taxon>
        <taxon>Magnoliopsida</taxon>
        <taxon>eudicotyledons</taxon>
        <taxon>Gunneridae</taxon>
        <taxon>Pentapetalae</taxon>
        <taxon>rosids</taxon>
        <taxon>fabids</taxon>
        <taxon>Fagales</taxon>
        <taxon>Juglandaceae</taxon>
        <taxon>Juglans</taxon>
    </lineage>
</organism>
<dbReference type="SUPFAM" id="SSF81383">
    <property type="entry name" value="F-box domain"/>
    <property type="match status" value="1"/>
</dbReference>
<dbReference type="InterPro" id="IPR050796">
    <property type="entry name" value="SCF_F-box_component"/>
</dbReference>
<protein>
    <submittedName>
        <fullName evidence="3">F-box/kelch-repeat protein At3g06240-like</fullName>
    </submittedName>
</protein>
<dbReference type="RefSeq" id="XP_018851086.1">
    <property type="nucleotide sequence ID" value="XM_018995541.2"/>
</dbReference>
<dbReference type="Proteomes" id="UP000235220">
    <property type="component" value="Chromosome 11"/>
</dbReference>
<name>A0A2I4H4K1_JUGRE</name>
<dbReference type="OrthoDB" id="1071894at2759"/>
<reference evidence="3" key="1">
    <citation type="submission" date="2025-08" db="UniProtKB">
        <authorList>
            <consortium name="RefSeq"/>
        </authorList>
    </citation>
    <scope>IDENTIFICATION</scope>
    <source>
        <tissue evidence="3">Leaves</tissue>
    </source>
</reference>
<dbReference type="InterPro" id="IPR001810">
    <property type="entry name" value="F-box_dom"/>
</dbReference>
<dbReference type="KEGG" id="jre:109013455"/>
<dbReference type="STRING" id="51240.A0A2I4H4K1"/>
<dbReference type="InterPro" id="IPR036047">
    <property type="entry name" value="F-box-like_dom_sf"/>
</dbReference>
<evidence type="ECO:0000313" key="3">
    <source>
        <dbReference type="RefSeq" id="XP_018851086.1"/>
    </source>
</evidence>
<dbReference type="InterPro" id="IPR017451">
    <property type="entry name" value="F-box-assoc_interact_dom"/>
</dbReference>
<gene>
    <name evidence="3" type="primary">LOC109013455</name>
</gene>
<feature type="domain" description="F-box" evidence="1">
    <location>
        <begin position="4"/>
        <end position="54"/>
    </location>
</feature>
<dbReference type="GeneID" id="109013455"/>
<dbReference type="FunCoup" id="A0A2I4H4K1">
    <property type="interactions" value="1160"/>
</dbReference>
<dbReference type="Pfam" id="PF00646">
    <property type="entry name" value="F-box"/>
    <property type="match status" value="1"/>
</dbReference>
<dbReference type="NCBIfam" id="TIGR01640">
    <property type="entry name" value="F_box_assoc_1"/>
    <property type="match status" value="1"/>
</dbReference>